<evidence type="ECO:0000313" key="9">
    <source>
        <dbReference type="Proteomes" id="UP001597196"/>
    </source>
</evidence>
<dbReference type="InterPro" id="IPR002772">
    <property type="entry name" value="Glyco_hydro_3_C"/>
</dbReference>
<keyword evidence="5 8" id="KW-0378">Hydrolase</keyword>
<sequence length="726" mass="79006">MENTQVQALLEEMTIEEKIGQLGQLSADFFPNGQATITGPMQAQHMDLDTLYRSGSVLGISGAKQVRAIQADFLAHNRLHIPLLFMADVVHGYKTIFPIPLGMAASFDPEIVKNASAVAASESAAGGIHVTFAPMVDLVRDPRWGRVMESTGEDTYLNTVLAAASVQGFQGEDPLDEEHIAACVKHFAAYGAPEAGREYNTVDISEWRFREQYLPSYAAAIKAQALLVMTSFNTLFGVPATANQHLMRDILREELDFSGVLISDWDAIGELINHGVAGDLDHASDLALKAGVDIDMMSFAYSRYLKRAATLDAETKRLIDESVLRILELKNTLGLFEDPYRNISIERETATELSPAHLVDAQHAAEESIVLLKNAGQILPLQPGTSVFLTGPLSESNDLLGSWSWQGKSTPDNTIAAALGQRCEVKSVPDVGYHALNEKQLKVALGGAHHYDTVIACLGIPSSESGEATSMTDIRLPEEQMTLLRALAADGKRIISIVIAGRPLDLSEVDAVSDAVVFGWFPGSRGAEAIARILTGEVEPSGRLPMSFPRSVGQVPIYYNQYNTGRPLTHTPNDAENKYLSKYIDEENTPLYPFGYGLGYAQVTLQSLTIENTEMSSQKPMVAHVRLENSSNRDGRAVVQLYLHQKIGETVRPVKRLIAFEKVAVGAGETADLLFSVTEDSLRYMHTDLTNTADAGEYELLAGLSSDATQAVGFTFTNGLKEKSDD</sequence>
<keyword evidence="9" id="KW-1185">Reference proteome</keyword>
<proteinExistence type="inferred from homology"/>
<dbReference type="InterPro" id="IPR036962">
    <property type="entry name" value="Glyco_hydro_3_N_sf"/>
</dbReference>
<dbReference type="InterPro" id="IPR036881">
    <property type="entry name" value="Glyco_hydro_3_C_sf"/>
</dbReference>
<organism evidence="8 9">
    <name type="scientific">Lacticaseibacillus mingshuiensis</name>
    <dbReference type="NCBI Taxonomy" id="2799574"/>
    <lineage>
        <taxon>Bacteria</taxon>
        <taxon>Bacillati</taxon>
        <taxon>Bacillota</taxon>
        <taxon>Bacilli</taxon>
        <taxon>Lactobacillales</taxon>
        <taxon>Lactobacillaceae</taxon>
        <taxon>Lacticaseibacillus</taxon>
    </lineage>
</organism>
<evidence type="ECO:0000256" key="1">
    <source>
        <dbReference type="ARBA" id="ARBA00000448"/>
    </source>
</evidence>
<comment type="similarity">
    <text evidence="2">Belongs to the glycosyl hydrolase 3 family.</text>
</comment>
<comment type="caution">
    <text evidence="8">The sequence shown here is derived from an EMBL/GenBank/DDBJ whole genome shotgun (WGS) entry which is preliminary data.</text>
</comment>
<dbReference type="InterPro" id="IPR001764">
    <property type="entry name" value="Glyco_hydro_3_N"/>
</dbReference>
<dbReference type="Gene3D" id="3.20.20.300">
    <property type="entry name" value="Glycoside hydrolase, family 3, N-terminal domain"/>
    <property type="match status" value="1"/>
</dbReference>
<dbReference type="EMBL" id="JBHTOC010000003">
    <property type="protein sequence ID" value="MFD1429237.1"/>
    <property type="molecule type" value="Genomic_DNA"/>
</dbReference>
<evidence type="ECO:0000256" key="4">
    <source>
        <dbReference type="ARBA" id="ARBA00022729"/>
    </source>
</evidence>
<name>A0ABW4CEM0_9LACO</name>
<dbReference type="RefSeq" id="WP_203626175.1">
    <property type="nucleotide sequence ID" value="NZ_BOLQ01000002.1"/>
</dbReference>
<dbReference type="InterPro" id="IPR026891">
    <property type="entry name" value="Fn3-like"/>
</dbReference>
<evidence type="ECO:0000313" key="8">
    <source>
        <dbReference type="EMBL" id="MFD1429237.1"/>
    </source>
</evidence>
<dbReference type="InterPro" id="IPR051915">
    <property type="entry name" value="Cellulose_Degrad_GH3"/>
</dbReference>
<evidence type="ECO:0000256" key="3">
    <source>
        <dbReference type="ARBA" id="ARBA00012744"/>
    </source>
</evidence>
<evidence type="ECO:0000256" key="5">
    <source>
        <dbReference type="ARBA" id="ARBA00022801"/>
    </source>
</evidence>
<gene>
    <name evidence="8" type="ORF">ACFQ4P_03090</name>
</gene>
<dbReference type="Pfam" id="PF14310">
    <property type="entry name" value="Fn3-like"/>
    <property type="match status" value="1"/>
</dbReference>
<evidence type="ECO:0000256" key="6">
    <source>
        <dbReference type="ARBA" id="ARBA00023295"/>
    </source>
</evidence>
<protein>
    <recommendedName>
        <fullName evidence="3">beta-glucosidase</fullName>
        <ecNumber evidence="3">3.2.1.21</ecNumber>
    </recommendedName>
</protein>
<feature type="domain" description="Fibronectin type III-like" evidence="7">
    <location>
        <begin position="637"/>
        <end position="706"/>
    </location>
</feature>
<dbReference type="SMART" id="SM01217">
    <property type="entry name" value="Fn3_like"/>
    <property type="match status" value="1"/>
</dbReference>
<comment type="catalytic activity">
    <reaction evidence="1">
        <text>Hydrolysis of terminal, non-reducing beta-D-glucosyl residues with release of beta-D-glucose.</text>
        <dbReference type="EC" id="3.2.1.21"/>
    </reaction>
</comment>
<dbReference type="PANTHER" id="PTHR30620">
    <property type="entry name" value="PERIPLASMIC BETA-GLUCOSIDASE-RELATED"/>
    <property type="match status" value="1"/>
</dbReference>
<keyword evidence="4" id="KW-0732">Signal</keyword>
<dbReference type="InterPro" id="IPR017853">
    <property type="entry name" value="GH"/>
</dbReference>
<keyword evidence="6" id="KW-0326">Glycosidase</keyword>
<dbReference type="EC" id="3.2.1.21" evidence="3"/>
<dbReference type="SUPFAM" id="SSF52279">
    <property type="entry name" value="Beta-D-glucan exohydrolase, C-terminal domain"/>
    <property type="match status" value="1"/>
</dbReference>
<dbReference type="Proteomes" id="UP001597196">
    <property type="component" value="Unassembled WGS sequence"/>
</dbReference>
<dbReference type="Gene3D" id="3.40.50.1700">
    <property type="entry name" value="Glycoside hydrolase family 3 C-terminal domain"/>
    <property type="match status" value="1"/>
</dbReference>
<evidence type="ECO:0000256" key="2">
    <source>
        <dbReference type="ARBA" id="ARBA00005336"/>
    </source>
</evidence>
<evidence type="ECO:0000259" key="7">
    <source>
        <dbReference type="SMART" id="SM01217"/>
    </source>
</evidence>
<dbReference type="InterPro" id="IPR013783">
    <property type="entry name" value="Ig-like_fold"/>
</dbReference>
<dbReference type="GO" id="GO:0016787">
    <property type="term" value="F:hydrolase activity"/>
    <property type="evidence" value="ECO:0007669"/>
    <property type="project" value="UniProtKB-KW"/>
</dbReference>
<dbReference type="PANTHER" id="PTHR30620:SF16">
    <property type="entry name" value="LYSOSOMAL BETA GLUCOSIDASE"/>
    <property type="match status" value="1"/>
</dbReference>
<dbReference type="PRINTS" id="PR00133">
    <property type="entry name" value="GLHYDRLASE3"/>
</dbReference>
<dbReference type="Pfam" id="PF00933">
    <property type="entry name" value="Glyco_hydro_3"/>
    <property type="match status" value="1"/>
</dbReference>
<dbReference type="SUPFAM" id="SSF51445">
    <property type="entry name" value="(Trans)glycosidases"/>
    <property type="match status" value="1"/>
</dbReference>
<accession>A0ABW4CEM0</accession>
<reference evidence="9" key="1">
    <citation type="journal article" date="2019" name="Int. J. Syst. Evol. Microbiol.">
        <title>The Global Catalogue of Microorganisms (GCM) 10K type strain sequencing project: providing services to taxonomists for standard genome sequencing and annotation.</title>
        <authorList>
            <consortium name="The Broad Institute Genomics Platform"/>
            <consortium name="The Broad Institute Genome Sequencing Center for Infectious Disease"/>
            <person name="Wu L."/>
            <person name="Ma J."/>
        </authorList>
    </citation>
    <scope>NUCLEOTIDE SEQUENCE [LARGE SCALE GENOMIC DNA]</scope>
    <source>
        <strain evidence="9">CCM 8980</strain>
    </source>
</reference>
<dbReference type="Gene3D" id="2.60.40.10">
    <property type="entry name" value="Immunoglobulins"/>
    <property type="match status" value="1"/>
</dbReference>
<dbReference type="Pfam" id="PF01915">
    <property type="entry name" value="Glyco_hydro_3_C"/>
    <property type="match status" value="1"/>
</dbReference>